<dbReference type="Proteomes" id="UP000245464">
    <property type="component" value="Chromosome 9"/>
</dbReference>
<keyword evidence="2" id="KW-0472">Membrane</keyword>
<dbReference type="EMBL" id="NRDI02000007">
    <property type="protein sequence ID" value="KAI1515145.1"/>
    <property type="molecule type" value="Genomic_DNA"/>
</dbReference>
<dbReference type="EMBL" id="NQIK02000009">
    <property type="protein sequence ID" value="KAF7566196.1"/>
    <property type="molecule type" value="Genomic_DNA"/>
</dbReference>
<keyword evidence="2" id="KW-0812">Transmembrane</keyword>
<organism evidence="4 5">
    <name type="scientific">Pyrenophora tritici-repentis</name>
    <dbReference type="NCBI Taxonomy" id="45151"/>
    <lineage>
        <taxon>Eukaryota</taxon>
        <taxon>Fungi</taxon>
        <taxon>Dikarya</taxon>
        <taxon>Ascomycota</taxon>
        <taxon>Pezizomycotina</taxon>
        <taxon>Dothideomycetes</taxon>
        <taxon>Pleosporomycetidae</taxon>
        <taxon>Pleosporales</taxon>
        <taxon>Pleosporineae</taxon>
        <taxon>Pleosporaceae</taxon>
        <taxon>Pyrenophora</taxon>
    </lineage>
</organism>
<comment type="caution">
    <text evidence="4">The sequence shown here is derived from an EMBL/GenBank/DDBJ whole genome shotgun (WGS) entry which is preliminary data.</text>
</comment>
<reference evidence="5" key="4">
    <citation type="journal article" date="2022" name="Microb. Genom.">
        <title>A global pangenome for the wheat fungal pathogen Pyrenophora tritici-repentis and prediction of effector protein structural homology.</title>
        <authorList>
            <person name="Moolhuijzen P.M."/>
            <person name="See P.T."/>
            <person name="Shi G."/>
            <person name="Powell H.R."/>
            <person name="Cockram J."/>
            <person name="Jorgensen L.N."/>
            <person name="Benslimane H."/>
            <person name="Strelkov S.E."/>
            <person name="Turner J."/>
            <person name="Liu Z."/>
            <person name="Moffat C.S."/>
        </authorList>
    </citation>
    <scope>NUCLEOTIDE SEQUENCE [LARGE SCALE GENOMIC DNA]</scope>
</reference>
<dbReference type="AlphaFoldDB" id="A0A2W1FX50"/>
<evidence type="ECO:0000256" key="1">
    <source>
        <dbReference type="SAM" id="MobiDB-lite"/>
    </source>
</evidence>
<sequence>MTAKIGSLSAGLVALIAVAAVAALIGLVVLTAVLLDVPKRKQRKNNTGILSVEEMEKKSLEIDSAEKGGVEVAVTILPSVKSSSEGMRVPTEPAKCKCKQPKKG</sequence>
<keyword evidence="2" id="KW-1133">Transmembrane helix</keyword>
<gene>
    <name evidence="4" type="ORF">Ptr86124_006468</name>
    <name evidence="3" type="ORF">PtrM4_145160</name>
</gene>
<feature type="region of interest" description="Disordered" evidence="1">
    <location>
        <begin position="84"/>
        <end position="104"/>
    </location>
</feature>
<dbReference type="Proteomes" id="UP000249757">
    <property type="component" value="Unassembled WGS sequence"/>
</dbReference>
<accession>A0A2W1FX50</accession>
<dbReference type="OrthoDB" id="3791095at2759"/>
<feature type="transmembrane region" description="Helical" evidence="2">
    <location>
        <begin position="12"/>
        <end position="35"/>
    </location>
</feature>
<proteinExistence type="predicted"/>
<reference evidence="4" key="3">
    <citation type="journal article" date="2022" name="bioRxiv">
        <title>A global pangenome for the wheat fungal pathogen Pyrenophora tritici-repentis and prediction of effector protein structural homology.</title>
        <authorList>
            <person name="Moolhuijzen P."/>
            <person name="See P.T."/>
            <person name="Shi G."/>
            <person name="Powell H.R."/>
            <person name="Cockram J."/>
            <person name="Jorgensen L.N."/>
            <person name="Benslimane H."/>
            <person name="Strelkov S.E."/>
            <person name="Turner J."/>
            <person name="Liu Z."/>
            <person name="Moffat C.S."/>
        </authorList>
    </citation>
    <scope>NUCLEOTIDE SEQUENCE</scope>
    <source>
        <strain evidence="4">86-124</strain>
    </source>
</reference>
<keyword evidence="5" id="KW-1185">Reference proteome</keyword>
<reference evidence="3" key="1">
    <citation type="journal article" date="2018" name="BMC Genomics">
        <title>Comparative genomics of the wheat fungal pathogen Pyrenophora tritici-repentis reveals chromosomal variations and genome plasticity.</title>
        <authorList>
            <person name="Moolhuijzen P."/>
            <person name="See P.T."/>
            <person name="Hane J.K."/>
            <person name="Shi G."/>
            <person name="Liu Z."/>
            <person name="Oliver R.P."/>
            <person name="Moffat C.S."/>
        </authorList>
    </citation>
    <scope>NUCLEOTIDE SEQUENCE [LARGE SCALE GENOMIC DNA]</scope>
    <source>
        <strain evidence="3">M4</strain>
    </source>
</reference>
<protein>
    <submittedName>
        <fullName evidence="3">TT-ORF1 multi-domain protein</fullName>
    </submittedName>
</protein>
<evidence type="ECO:0000313" key="5">
    <source>
        <dbReference type="Proteomes" id="UP000249757"/>
    </source>
</evidence>
<name>A0A2W1FX50_9PLEO</name>
<evidence type="ECO:0000313" key="3">
    <source>
        <dbReference type="EMBL" id="KAF7566196.1"/>
    </source>
</evidence>
<evidence type="ECO:0000313" key="4">
    <source>
        <dbReference type="EMBL" id="KAI1515145.1"/>
    </source>
</evidence>
<reference evidence="4" key="2">
    <citation type="submission" date="2021-05" db="EMBL/GenBank/DDBJ databases">
        <authorList>
            <person name="Moolhuijzen P.M."/>
            <person name="Moffat C.S."/>
        </authorList>
    </citation>
    <scope>NUCLEOTIDE SEQUENCE</scope>
    <source>
        <strain evidence="4">86-124</strain>
    </source>
</reference>
<evidence type="ECO:0000256" key="2">
    <source>
        <dbReference type="SAM" id="Phobius"/>
    </source>
</evidence>